<dbReference type="EMBL" id="AOFI03000001">
    <property type="protein sequence ID" value="KAF4326298.1"/>
    <property type="molecule type" value="Genomic_DNA"/>
</dbReference>
<evidence type="ECO:0000313" key="1">
    <source>
        <dbReference type="EMBL" id="KAF4326298.1"/>
    </source>
</evidence>
<dbReference type="AlphaFoldDB" id="A0A8J4SXJ2"/>
<dbReference type="PANTHER" id="PTHR34655">
    <property type="entry name" value="CONSERVED WITHIN P. AEROPHILUM"/>
    <property type="match status" value="1"/>
</dbReference>
<organism evidence="1 2">
    <name type="scientific">Phytophthora kernoviae 00238/432</name>
    <dbReference type="NCBI Taxonomy" id="1284355"/>
    <lineage>
        <taxon>Eukaryota</taxon>
        <taxon>Sar</taxon>
        <taxon>Stramenopiles</taxon>
        <taxon>Oomycota</taxon>
        <taxon>Peronosporomycetes</taxon>
        <taxon>Peronosporales</taxon>
        <taxon>Peronosporaceae</taxon>
        <taxon>Phytophthora</taxon>
    </lineage>
</organism>
<dbReference type="Pfam" id="PF13686">
    <property type="entry name" value="DrsE_2"/>
    <property type="match status" value="1"/>
</dbReference>
<dbReference type="Gene3D" id="3.40.1260.10">
    <property type="entry name" value="DsrEFH-like"/>
    <property type="match status" value="1"/>
</dbReference>
<protein>
    <recommendedName>
        <fullName evidence="3">Rhodanese domain-containing protein</fullName>
    </recommendedName>
</protein>
<sequence>MVVFSGDLDKAIASFIIANGAAASGRKVTMFFTFWGLNIIRKHEPQPVSKTGIGRMFNMMLPSSSRKLGMSKMNMLGIGPKMIRGLMKNNNVASLEELIQTAAEQGVEMVACQMSMDLMGIQREEIMDQVTIGGVGYYLGQAAQANHNLFI</sequence>
<reference evidence="1" key="2">
    <citation type="submission" date="2020-02" db="EMBL/GenBank/DDBJ databases">
        <authorList>
            <person name="Studholme D.J."/>
        </authorList>
    </citation>
    <scope>NUCLEOTIDE SEQUENCE</scope>
    <source>
        <strain evidence="1">00238/432</strain>
    </source>
</reference>
<dbReference type="PANTHER" id="PTHR34655:SF2">
    <property type="entry name" value="PEROXIREDOXIN FAMILY PROTEIN"/>
    <property type="match status" value="1"/>
</dbReference>
<reference evidence="1" key="1">
    <citation type="journal article" date="2015" name="Genom Data">
        <title>Draft genome sequences of Phytophthora kernoviae and Phytophthora ramorum lineage EU2 from Scotland.</title>
        <authorList>
            <person name="Sambles C."/>
            <person name="Schlenzig A."/>
            <person name="O'Neill P."/>
            <person name="Grant M."/>
            <person name="Studholme D.J."/>
        </authorList>
    </citation>
    <scope>NUCLEOTIDE SEQUENCE</scope>
    <source>
        <strain evidence="1">00238/432</strain>
    </source>
</reference>
<comment type="caution">
    <text evidence="1">The sequence shown here is derived from an EMBL/GenBank/DDBJ whole genome shotgun (WGS) entry which is preliminary data.</text>
</comment>
<dbReference type="InterPro" id="IPR032836">
    <property type="entry name" value="DsrE2-like"/>
</dbReference>
<accession>A0A8J4SXJ2</accession>
<name>A0A8J4SXJ2_9STRA</name>
<dbReference type="SUPFAM" id="SSF75169">
    <property type="entry name" value="DsrEFH-like"/>
    <property type="match status" value="1"/>
</dbReference>
<proteinExistence type="predicted"/>
<dbReference type="Proteomes" id="UP000702964">
    <property type="component" value="Unassembled WGS sequence"/>
</dbReference>
<gene>
    <name evidence="1" type="ORF">G195_000121</name>
</gene>
<dbReference type="InterPro" id="IPR027396">
    <property type="entry name" value="DsrEFH-like"/>
</dbReference>
<evidence type="ECO:0000313" key="2">
    <source>
        <dbReference type="Proteomes" id="UP000702964"/>
    </source>
</evidence>
<evidence type="ECO:0008006" key="3">
    <source>
        <dbReference type="Google" id="ProtNLM"/>
    </source>
</evidence>